<name>A0AA40A3F6_9PEZI</name>
<sequence length="132" mass="14602">MTGKKKGPAQNLADPPITMVYPHLHQRVVDAILPHDLYPGSEPPVDGIVPAVKNSYSTFVVGTFSCLNCGCHKSGWGSGKVTIVIKGYYNNSYRAIVYGQRFKLCNTLGIMTLDEETYVDRVARRVKRWGGI</sequence>
<protein>
    <recommendedName>
        <fullName evidence="4">3CxxC-type domain-containing protein</fullName>
    </recommendedName>
</protein>
<dbReference type="AlphaFoldDB" id="A0AA40A3F6"/>
<reference evidence="5" key="1">
    <citation type="submission" date="2023-06" db="EMBL/GenBank/DDBJ databases">
        <title>Genome-scale phylogeny and comparative genomics of the fungal order Sordariales.</title>
        <authorList>
            <consortium name="Lawrence Berkeley National Laboratory"/>
            <person name="Hensen N."/>
            <person name="Bonometti L."/>
            <person name="Westerberg I."/>
            <person name="Brannstrom I.O."/>
            <person name="Guillou S."/>
            <person name="Cros-Aarteil S."/>
            <person name="Calhoun S."/>
            <person name="Haridas S."/>
            <person name="Kuo A."/>
            <person name="Mondo S."/>
            <person name="Pangilinan J."/>
            <person name="Riley R."/>
            <person name="Labutti K."/>
            <person name="Andreopoulos B."/>
            <person name="Lipzen A."/>
            <person name="Chen C."/>
            <person name="Yanf M."/>
            <person name="Daum C."/>
            <person name="Ng V."/>
            <person name="Clum A."/>
            <person name="Steindorff A."/>
            <person name="Ohm R."/>
            <person name="Martin F."/>
            <person name="Silar P."/>
            <person name="Natvig D."/>
            <person name="Lalanne C."/>
            <person name="Gautier V."/>
            <person name="Ament-Velasquez S.L."/>
            <person name="Kruys A."/>
            <person name="Hutchinson M.I."/>
            <person name="Powell A.J."/>
            <person name="Barry K."/>
            <person name="Miller A.N."/>
            <person name="Grigoriev I.V."/>
            <person name="Debuchy R."/>
            <person name="Gladieux P."/>
            <person name="Thoren M.H."/>
            <person name="Johannesson H."/>
        </authorList>
    </citation>
    <scope>NUCLEOTIDE SEQUENCE</scope>
    <source>
        <strain evidence="5">SMH4607-1</strain>
    </source>
</reference>
<dbReference type="GO" id="GO:0008270">
    <property type="term" value="F:zinc ion binding"/>
    <property type="evidence" value="ECO:0007669"/>
    <property type="project" value="UniProtKB-KW"/>
</dbReference>
<organism evidence="5 6">
    <name type="scientific">Lasiosphaeris hirsuta</name>
    <dbReference type="NCBI Taxonomy" id="260670"/>
    <lineage>
        <taxon>Eukaryota</taxon>
        <taxon>Fungi</taxon>
        <taxon>Dikarya</taxon>
        <taxon>Ascomycota</taxon>
        <taxon>Pezizomycotina</taxon>
        <taxon>Sordariomycetes</taxon>
        <taxon>Sordariomycetidae</taxon>
        <taxon>Sordariales</taxon>
        <taxon>Lasiosphaeriaceae</taxon>
        <taxon>Lasiosphaeris</taxon>
    </lineage>
</organism>
<keyword evidence="6" id="KW-1185">Reference proteome</keyword>
<evidence type="ECO:0000256" key="1">
    <source>
        <dbReference type="ARBA" id="ARBA00022723"/>
    </source>
</evidence>
<feature type="domain" description="3CxxC-type" evidence="4">
    <location>
        <begin position="60"/>
        <end position="127"/>
    </location>
</feature>
<evidence type="ECO:0000256" key="3">
    <source>
        <dbReference type="ARBA" id="ARBA00022833"/>
    </source>
</evidence>
<dbReference type="EMBL" id="JAUKUA010000006">
    <property type="protein sequence ID" value="KAK0708563.1"/>
    <property type="molecule type" value="Genomic_DNA"/>
</dbReference>
<keyword evidence="1" id="KW-0479">Metal-binding</keyword>
<evidence type="ECO:0000313" key="5">
    <source>
        <dbReference type="EMBL" id="KAK0708563.1"/>
    </source>
</evidence>
<gene>
    <name evidence="5" type="ORF">B0H67DRAFT_495188</name>
</gene>
<evidence type="ECO:0000256" key="2">
    <source>
        <dbReference type="ARBA" id="ARBA00022771"/>
    </source>
</evidence>
<comment type="caution">
    <text evidence="5">The sequence shown here is derived from an EMBL/GenBank/DDBJ whole genome shotgun (WGS) entry which is preliminary data.</text>
</comment>
<evidence type="ECO:0000313" key="6">
    <source>
        <dbReference type="Proteomes" id="UP001172102"/>
    </source>
</evidence>
<keyword evidence="3" id="KW-0862">Zinc</keyword>
<accession>A0AA40A3F6</accession>
<dbReference type="Pfam" id="PF13695">
    <property type="entry name" value="Zn_ribbon_3CxxC"/>
    <property type="match status" value="1"/>
</dbReference>
<proteinExistence type="predicted"/>
<dbReference type="InterPro" id="IPR027377">
    <property type="entry name" value="ZAR1/RTP1-5-like_Znf-3CxxC"/>
</dbReference>
<keyword evidence="2" id="KW-0863">Zinc-finger</keyword>
<evidence type="ECO:0000259" key="4">
    <source>
        <dbReference type="Pfam" id="PF13695"/>
    </source>
</evidence>
<dbReference type="Proteomes" id="UP001172102">
    <property type="component" value="Unassembled WGS sequence"/>
</dbReference>